<evidence type="ECO:0000313" key="2">
    <source>
        <dbReference type="EMBL" id="JAC72001.1"/>
    </source>
</evidence>
<protein>
    <submittedName>
        <fullName evidence="2">Uncharacterized protein</fullName>
    </submittedName>
</protein>
<feature type="compositionally biased region" description="Low complexity" evidence="1">
    <location>
        <begin position="41"/>
        <end position="52"/>
    </location>
</feature>
<feature type="non-terminal residue" evidence="2">
    <location>
        <position position="1"/>
    </location>
</feature>
<feature type="region of interest" description="Disordered" evidence="1">
    <location>
        <begin position="172"/>
        <end position="232"/>
    </location>
</feature>
<proteinExistence type="predicted"/>
<name>A0A061RN76_9CHLO</name>
<accession>A0A061RN76</accession>
<reference evidence="2" key="1">
    <citation type="submission" date="2014-05" db="EMBL/GenBank/DDBJ databases">
        <title>The transcriptome of the halophilic microalga Tetraselmis sp. GSL018 isolated from the Great Salt Lake, Utah.</title>
        <authorList>
            <person name="Jinkerson R.E."/>
            <person name="D'Adamo S."/>
            <person name="Posewitz M.C."/>
        </authorList>
    </citation>
    <scope>NUCLEOTIDE SEQUENCE</scope>
    <source>
        <strain evidence="2">GSL018</strain>
    </source>
</reference>
<feature type="region of interest" description="Disordered" evidence="1">
    <location>
        <begin position="1"/>
        <end position="109"/>
    </location>
</feature>
<organism evidence="2">
    <name type="scientific">Tetraselmis sp. GSL018</name>
    <dbReference type="NCBI Taxonomy" id="582737"/>
    <lineage>
        <taxon>Eukaryota</taxon>
        <taxon>Viridiplantae</taxon>
        <taxon>Chlorophyta</taxon>
        <taxon>core chlorophytes</taxon>
        <taxon>Chlorodendrophyceae</taxon>
        <taxon>Chlorodendrales</taxon>
        <taxon>Chlorodendraceae</taxon>
        <taxon>Tetraselmis</taxon>
    </lineage>
</organism>
<feature type="compositionally biased region" description="Polar residues" evidence="1">
    <location>
        <begin position="213"/>
        <end position="224"/>
    </location>
</feature>
<gene>
    <name evidence="2" type="ORF">TSPGSL018_698</name>
</gene>
<dbReference type="AlphaFoldDB" id="A0A061RN76"/>
<dbReference type="EMBL" id="GBEZ01014042">
    <property type="protein sequence ID" value="JAC72001.1"/>
    <property type="molecule type" value="Transcribed_RNA"/>
</dbReference>
<feature type="compositionally biased region" description="Basic and acidic residues" evidence="1">
    <location>
        <begin position="184"/>
        <end position="204"/>
    </location>
</feature>
<sequence>GSRSSSHDGVPLVRATPKSQSSVISRLWNGLWRPQPPPVVSSACGASEAGSGTYQDRASDIPAAADRTESGAVLDRTQPRSQGHGSSPTGNTQSALVRGKAPQTDDPWTMEDRAAFFHLAKQGFDITQLGIPERKAQAELGDLFVAGLTGPKMGAVGLKRNQLKSLGEISRLPAASNPAAPFETNRDLLRKEHWKPPVEPDGAKARLPGSMSPPATESALTSPNVPGDAGSSRVMYDQVTEFVLSPS</sequence>
<feature type="compositionally biased region" description="Polar residues" evidence="1">
    <location>
        <begin position="79"/>
        <end position="95"/>
    </location>
</feature>
<evidence type="ECO:0000256" key="1">
    <source>
        <dbReference type="SAM" id="MobiDB-lite"/>
    </source>
</evidence>